<evidence type="ECO:0000256" key="5">
    <source>
        <dbReference type="ARBA" id="ARBA00023136"/>
    </source>
</evidence>
<dbReference type="InterPro" id="IPR005821">
    <property type="entry name" value="Ion_trans_dom"/>
</dbReference>
<dbReference type="SUPFAM" id="SSF47473">
    <property type="entry name" value="EF-hand"/>
    <property type="match status" value="1"/>
</dbReference>
<evidence type="ECO:0000313" key="9">
    <source>
        <dbReference type="EMBL" id="CAK9079007.1"/>
    </source>
</evidence>
<feature type="domain" description="Ion transport" evidence="8">
    <location>
        <begin position="242"/>
        <end position="493"/>
    </location>
</feature>
<dbReference type="InterPro" id="IPR027359">
    <property type="entry name" value="Volt_channel_dom_sf"/>
</dbReference>
<evidence type="ECO:0000256" key="7">
    <source>
        <dbReference type="SAM" id="Phobius"/>
    </source>
</evidence>
<evidence type="ECO:0000256" key="1">
    <source>
        <dbReference type="ARBA" id="ARBA00004141"/>
    </source>
</evidence>
<reference evidence="9 10" key="1">
    <citation type="submission" date="2024-02" db="EMBL/GenBank/DDBJ databases">
        <authorList>
            <person name="Chen Y."/>
            <person name="Shah S."/>
            <person name="Dougan E. K."/>
            <person name="Thang M."/>
            <person name="Chan C."/>
        </authorList>
    </citation>
    <scope>NUCLEOTIDE SEQUENCE [LARGE SCALE GENOMIC DNA]</scope>
</reference>
<keyword evidence="5 7" id="KW-0472">Membrane</keyword>
<feature type="transmembrane region" description="Helical" evidence="7">
    <location>
        <begin position="278"/>
        <end position="298"/>
    </location>
</feature>
<comment type="caution">
    <text evidence="9">The sequence shown here is derived from an EMBL/GenBank/DDBJ whole genome shotgun (WGS) entry which is preliminary data.</text>
</comment>
<feature type="transmembrane region" description="Helical" evidence="7">
    <location>
        <begin position="372"/>
        <end position="391"/>
    </location>
</feature>
<dbReference type="InterPro" id="IPR043203">
    <property type="entry name" value="VGCC_Ca_Na"/>
</dbReference>
<evidence type="ECO:0000256" key="4">
    <source>
        <dbReference type="ARBA" id="ARBA00022989"/>
    </source>
</evidence>
<evidence type="ECO:0000256" key="2">
    <source>
        <dbReference type="ARBA" id="ARBA00022692"/>
    </source>
</evidence>
<keyword evidence="2 7" id="KW-0812">Transmembrane</keyword>
<dbReference type="Gene3D" id="1.10.238.10">
    <property type="entry name" value="EF-hand"/>
    <property type="match status" value="1"/>
</dbReference>
<evidence type="ECO:0000256" key="3">
    <source>
        <dbReference type="ARBA" id="ARBA00022837"/>
    </source>
</evidence>
<dbReference type="Gene3D" id="1.10.287.70">
    <property type="match status" value="1"/>
</dbReference>
<name>A0ABP0PUK6_9DINO</name>
<evidence type="ECO:0000256" key="6">
    <source>
        <dbReference type="SAM" id="MobiDB-lite"/>
    </source>
</evidence>
<dbReference type="Proteomes" id="UP001642484">
    <property type="component" value="Unassembled WGS sequence"/>
</dbReference>
<dbReference type="InterPro" id="IPR018247">
    <property type="entry name" value="EF_Hand_1_Ca_BS"/>
</dbReference>
<organism evidence="9 10">
    <name type="scientific">Durusdinium trenchii</name>
    <dbReference type="NCBI Taxonomy" id="1381693"/>
    <lineage>
        <taxon>Eukaryota</taxon>
        <taxon>Sar</taxon>
        <taxon>Alveolata</taxon>
        <taxon>Dinophyceae</taxon>
        <taxon>Suessiales</taxon>
        <taxon>Symbiodiniaceae</taxon>
        <taxon>Durusdinium</taxon>
    </lineage>
</organism>
<evidence type="ECO:0000313" key="10">
    <source>
        <dbReference type="Proteomes" id="UP001642484"/>
    </source>
</evidence>
<accession>A0ABP0PUK6</accession>
<feature type="transmembrane region" description="Helical" evidence="7">
    <location>
        <begin position="233"/>
        <end position="258"/>
    </location>
</feature>
<dbReference type="PANTHER" id="PTHR10037">
    <property type="entry name" value="VOLTAGE-GATED CATION CHANNEL CALCIUM AND SODIUM"/>
    <property type="match status" value="1"/>
</dbReference>
<comment type="subcellular location">
    <subcellularLocation>
        <location evidence="1">Membrane</location>
        <topology evidence="1">Multi-pass membrane protein</topology>
    </subcellularLocation>
</comment>
<dbReference type="SUPFAM" id="SSF81324">
    <property type="entry name" value="Voltage-gated potassium channels"/>
    <property type="match status" value="1"/>
</dbReference>
<feature type="transmembrane region" description="Helical" evidence="7">
    <location>
        <begin position="468"/>
        <end position="487"/>
    </location>
</feature>
<dbReference type="EMBL" id="CAXAMN010023607">
    <property type="protein sequence ID" value="CAK9079007.1"/>
    <property type="molecule type" value="Genomic_DNA"/>
</dbReference>
<sequence>MAYFGYFIVKNGYLSLLQHVHIYIYHLIHTFLTFYLQRSFDSPLIPPFSDGIPPTRPAVSSSTGAVSSAVVPPTGAARAAGGCARLGHVMSRRESMESEVAFTSKAVLQGAQAELTKSVESARAHMDALHDQLLLLESKQKRLLGEIATAHEEALQDVTGTSSAEAKGGGVMNFFNPSSLLSPSPKQDKSRRRSAAITKESDLQQIRDRLREYNESASRILGGRMEMNCDKGVSVKCIVSSPLFDGIAAFLIMFNSFVVGWETEWFVYNTESDPTIEALSSFCNWVFFVELVLRLAAFRMDFFCNRERRNWNIFDFILVVLGIVDELSIASAGTVGSVKMLKMLRILRIFRVFRFFRPLARLALMIMDSIRSLLWAMFMLALITFVFAVSLTSQASTWLMEQVDTGLPDWYSRIENHEDPTVRLVQFYYGSLANTIYTLAQTVLAGVNWHEVMEPLLQVGWFPASLQLLYISFTLLAVLNVITGVFVDNAFRSADKQQTDIIQKEVDKKEECLSLVRGFFNAVDIRQEGLIRLEDLVWFLDDATMDAFFRVLGFDCYDKHRFTELLDLDGTGTVSFEEFLEGCMRYRGVAQGVDMHLVIRDVSRLQKSVGVLQEYVRNWYKGRLLCWKRFQSHPRTE</sequence>
<keyword evidence="10" id="KW-1185">Reference proteome</keyword>
<keyword evidence="3" id="KW-0106">Calcium</keyword>
<dbReference type="PANTHER" id="PTHR10037:SF62">
    <property type="entry name" value="SODIUM CHANNEL PROTEIN 60E"/>
    <property type="match status" value="1"/>
</dbReference>
<evidence type="ECO:0000259" key="8">
    <source>
        <dbReference type="Pfam" id="PF00520"/>
    </source>
</evidence>
<dbReference type="Pfam" id="PF00520">
    <property type="entry name" value="Ion_trans"/>
    <property type="match status" value="1"/>
</dbReference>
<keyword evidence="4 7" id="KW-1133">Transmembrane helix</keyword>
<proteinExistence type="predicted"/>
<dbReference type="PROSITE" id="PS00018">
    <property type="entry name" value="EF_HAND_1"/>
    <property type="match status" value="1"/>
</dbReference>
<feature type="transmembrane region" description="Helical" evidence="7">
    <location>
        <begin position="310"/>
        <end position="331"/>
    </location>
</feature>
<protein>
    <recommendedName>
        <fullName evidence="8">Ion transport domain-containing protein</fullName>
    </recommendedName>
</protein>
<feature type="region of interest" description="Disordered" evidence="6">
    <location>
        <begin position="177"/>
        <end position="197"/>
    </location>
</feature>
<dbReference type="InterPro" id="IPR011992">
    <property type="entry name" value="EF-hand-dom_pair"/>
</dbReference>
<dbReference type="Gene3D" id="1.20.120.350">
    <property type="entry name" value="Voltage-gated potassium channels. Chain C"/>
    <property type="match status" value="1"/>
</dbReference>
<gene>
    <name evidence="9" type="ORF">CCMP2556_LOCUS38934</name>
</gene>